<dbReference type="AlphaFoldDB" id="A0A937D0U3"/>
<dbReference type="Proteomes" id="UP000605848">
    <property type="component" value="Unassembled WGS sequence"/>
</dbReference>
<name>A0A937D0U3_9HYPH</name>
<sequence>MPSPQRIRANRANARRSTGPRTKDGRLRARLNALKHGLAVPASAHPALQHDIDHLARALVGEAQHDSVVMVRARKVAEAAIKVQRARRARLELLRAWDASTSQPKAVETGDLVRGFKTVRKEFQALAQQESSKEKRRKLRVCESVAKRLGGVAVVFMALEKAHPAPQDDLERSSPSAGTTRTV</sequence>
<protein>
    <submittedName>
        <fullName evidence="2">Uncharacterized protein</fullName>
    </submittedName>
</protein>
<proteinExistence type="predicted"/>
<accession>A0A937D0U3</accession>
<organism evidence="2 3">
    <name type="scientific">Microvirga aerilata</name>
    <dbReference type="NCBI Taxonomy" id="670292"/>
    <lineage>
        <taxon>Bacteria</taxon>
        <taxon>Pseudomonadati</taxon>
        <taxon>Pseudomonadota</taxon>
        <taxon>Alphaproteobacteria</taxon>
        <taxon>Hyphomicrobiales</taxon>
        <taxon>Methylobacteriaceae</taxon>
        <taxon>Microvirga</taxon>
    </lineage>
</organism>
<keyword evidence="3" id="KW-1185">Reference proteome</keyword>
<evidence type="ECO:0000256" key="1">
    <source>
        <dbReference type="SAM" id="MobiDB-lite"/>
    </source>
</evidence>
<evidence type="ECO:0000313" key="2">
    <source>
        <dbReference type="EMBL" id="MBL0406261.1"/>
    </source>
</evidence>
<reference evidence="2" key="1">
    <citation type="submission" date="2021-01" db="EMBL/GenBank/DDBJ databases">
        <title>Microvirga sp.</title>
        <authorList>
            <person name="Kim M.K."/>
        </authorList>
    </citation>
    <scope>NUCLEOTIDE SEQUENCE</scope>
    <source>
        <strain evidence="2">5420S-16</strain>
    </source>
</reference>
<evidence type="ECO:0000313" key="3">
    <source>
        <dbReference type="Proteomes" id="UP000605848"/>
    </source>
</evidence>
<feature type="region of interest" description="Disordered" evidence="1">
    <location>
        <begin position="1"/>
        <end position="23"/>
    </location>
</feature>
<gene>
    <name evidence="2" type="ORF">JKG68_20075</name>
</gene>
<dbReference type="EMBL" id="JAEQMY010000037">
    <property type="protein sequence ID" value="MBL0406261.1"/>
    <property type="molecule type" value="Genomic_DNA"/>
</dbReference>
<comment type="caution">
    <text evidence="2">The sequence shown here is derived from an EMBL/GenBank/DDBJ whole genome shotgun (WGS) entry which is preliminary data.</text>
</comment>
<dbReference type="RefSeq" id="WP_202063069.1">
    <property type="nucleotide sequence ID" value="NZ_JAEQMY010000037.1"/>
</dbReference>
<feature type="compositionally biased region" description="Low complexity" evidence="1">
    <location>
        <begin position="1"/>
        <end position="16"/>
    </location>
</feature>
<feature type="region of interest" description="Disordered" evidence="1">
    <location>
        <begin position="164"/>
        <end position="183"/>
    </location>
</feature>
<feature type="compositionally biased region" description="Polar residues" evidence="1">
    <location>
        <begin position="173"/>
        <end position="183"/>
    </location>
</feature>